<evidence type="ECO:0000313" key="2">
    <source>
        <dbReference type="Proteomes" id="UP000236291"/>
    </source>
</evidence>
<protein>
    <submittedName>
        <fullName evidence="1">Uncharacterized protein</fullName>
    </submittedName>
</protein>
<proteinExistence type="predicted"/>
<dbReference type="Proteomes" id="UP000236291">
    <property type="component" value="Unassembled WGS sequence"/>
</dbReference>
<dbReference type="EMBL" id="ASHM01071239">
    <property type="protein sequence ID" value="PNX55350.1"/>
    <property type="molecule type" value="Genomic_DNA"/>
</dbReference>
<gene>
    <name evidence="1" type="ORF">L195_g048978</name>
</gene>
<feature type="non-terminal residue" evidence="1">
    <location>
        <position position="1"/>
    </location>
</feature>
<organism evidence="1 2">
    <name type="scientific">Trifolium pratense</name>
    <name type="common">Red clover</name>
    <dbReference type="NCBI Taxonomy" id="57577"/>
    <lineage>
        <taxon>Eukaryota</taxon>
        <taxon>Viridiplantae</taxon>
        <taxon>Streptophyta</taxon>
        <taxon>Embryophyta</taxon>
        <taxon>Tracheophyta</taxon>
        <taxon>Spermatophyta</taxon>
        <taxon>Magnoliopsida</taxon>
        <taxon>eudicotyledons</taxon>
        <taxon>Gunneridae</taxon>
        <taxon>Pentapetalae</taxon>
        <taxon>rosids</taxon>
        <taxon>fabids</taxon>
        <taxon>Fabales</taxon>
        <taxon>Fabaceae</taxon>
        <taxon>Papilionoideae</taxon>
        <taxon>50 kb inversion clade</taxon>
        <taxon>NPAAA clade</taxon>
        <taxon>Hologalegina</taxon>
        <taxon>IRL clade</taxon>
        <taxon>Trifolieae</taxon>
        <taxon>Trifolium</taxon>
    </lineage>
</organism>
<evidence type="ECO:0000313" key="1">
    <source>
        <dbReference type="EMBL" id="PNX55350.1"/>
    </source>
</evidence>
<comment type="caution">
    <text evidence="1">The sequence shown here is derived from an EMBL/GenBank/DDBJ whole genome shotgun (WGS) entry which is preliminary data.</text>
</comment>
<reference evidence="1 2" key="1">
    <citation type="journal article" date="2014" name="Am. J. Bot.">
        <title>Genome assembly and annotation for red clover (Trifolium pratense; Fabaceae).</title>
        <authorList>
            <person name="Istvanek J."/>
            <person name="Jaros M."/>
            <person name="Krenek A."/>
            <person name="Repkova J."/>
        </authorList>
    </citation>
    <scope>NUCLEOTIDE SEQUENCE [LARGE SCALE GENOMIC DNA]</scope>
    <source>
        <strain evidence="2">cv. Tatra</strain>
        <tissue evidence="1">Young leaves</tissue>
    </source>
</reference>
<reference evidence="1 2" key="2">
    <citation type="journal article" date="2017" name="Front. Plant Sci.">
        <title>Gene Classification and Mining of Molecular Markers Useful in Red Clover (Trifolium pratense) Breeding.</title>
        <authorList>
            <person name="Istvanek J."/>
            <person name="Dluhosova J."/>
            <person name="Dluhos P."/>
            <person name="Patkova L."/>
            <person name="Nedelnik J."/>
            <person name="Repkova J."/>
        </authorList>
    </citation>
    <scope>NUCLEOTIDE SEQUENCE [LARGE SCALE GENOMIC DNA]</scope>
    <source>
        <strain evidence="2">cv. Tatra</strain>
        <tissue evidence="1">Young leaves</tissue>
    </source>
</reference>
<dbReference type="AlphaFoldDB" id="A0A2K3JMV5"/>
<name>A0A2K3JMV5_TRIPR</name>
<sequence length="81" mass="9044">AIKILDDEMQCDIIKISGCRTGKQLEISSVIIGLNICPSRVKFKTGWVASLYDVNSGAIAWRQTTSPPCHKAAFRHLEKRK</sequence>
<accession>A0A2K3JMV5</accession>